<dbReference type="GO" id="GO:0003864">
    <property type="term" value="F:3-methyl-2-oxobutanoate hydroxymethyltransferase activity"/>
    <property type="evidence" value="ECO:0007669"/>
    <property type="project" value="UniProtKB-UniRule"/>
</dbReference>
<evidence type="ECO:0000256" key="6">
    <source>
        <dbReference type="ARBA" id="ARBA00056497"/>
    </source>
</evidence>
<keyword evidence="14" id="KW-1185">Reference proteome</keyword>
<dbReference type="Proteomes" id="UP001056588">
    <property type="component" value="Chromosome"/>
</dbReference>
<dbReference type="SUPFAM" id="SSF51621">
    <property type="entry name" value="Phosphoenolpyruvate/pyruvate domain"/>
    <property type="match status" value="1"/>
</dbReference>
<reference evidence="11" key="1">
    <citation type="journal article" date="2017" name="Appl. Environ. Microbiol.">
        <title>Staphylococcus edaphicus sp. nov., isolated in Antarctica, harbours mecC gene and genomic islands with suspected role in adaptation to extreme environment.</title>
        <authorList>
            <person name="Pantucek R."/>
            <person name="Sedlacek I."/>
            <person name="Indrakova A."/>
            <person name="Vrbovska V."/>
            <person name="Maslanova I."/>
            <person name="Kovarovic V."/>
            <person name="Svec P."/>
            <person name="Kralova S."/>
            <person name="Kristofova L."/>
            <person name="Keklakova J."/>
            <person name="Petras P."/>
            <person name="Doskar J."/>
        </authorList>
    </citation>
    <scope>NUCLEOTIDE SEQUENCE</scope>
    <source>
        <strain evidence="11">CCM 8730</strain>
    </source>
</reference>
<evidence type="ECO:0000256" key="8">
    <source>
        <dbReference type="PIRSR" id="PIRSR000388-1"/>
    </source>
</evidence>
<evidence type="ECO:0000256" key="10">
    <source>
        <dbReference type="PIRSR" id="PIRSR000388-3"/>
    </source>
</evidence>
<keyword evidence="5 7" id="KW-0808">Transferase</keyword>
<keyword evidence="4 7" id="KW-0566">Pantothenate biosynthesis</keyword>
<keyword evidence="7 10" id="KW-0460">Magnesium</keyword>
<feature type="binding site" evidence="7 10">
    <location>
        <position position="43"/>
    </location>
    <ligand>
        <name>Mg(2+)</name>
        <dbReference type="ChEBI" id="CHEBI:18420"/>
    </ligand>
</feature>
<evidence type="ECO:0000313" key="12">
    <source>
        <dbReference type="EMBL" id="UQW81713.1"/>
    </source>
</evidence>
<dbReference type="NCBIfam" id="NF001452">
    <property type="entry name" value="PRK00311.1"/>
    <property type="match status" value="1"/>
</dbReference>
<evidence type="ECO:0000256" key="2">
    <source>
        <dbReference type="ARBA" id="ARBA00008676"/>
    </source>
</evidence>
<dbReference type="PIRSF" id="PIRSF000388">
    <property type="entry name" value="Pantoate_hydroxy_MeTrfase"/>
    <property type="match status" value="1"/>
</dbReference>
<comment type="cofactor">
    <cofactor evidence="7 10">
        <name>Mg(2+)</name>
        <dbReference type="ChEBI" id="CHEBI:18420"/>
    </cofactor>
    <text evidence="7 10">Binds 1 Mg(2+) ion per subunit.</text>
</comment>
<dbReference type="InterPro" id="IPR040442">
    <property type="entry name" value="Pyrv_kinase-like_dom_sf"/>
</dbReference>
<comment type="similarity">
    <text evidence="2 7">Belongs to the PanB family.</text>
</comment>
<dbReference type="PANTHER" id="PTHR20881">
    <property type="entry name" value="3-METHYL-2-OXOBUTANOATE HYDROXYMETHYLTRANSFERASE"/>
    <property type="match status" value="1"/>
</dbReference>
<evidence type="ECO:0000256" key="4">
    <source>
        <dbReference type="ARBA" id="ARBA00022655"/>
    </source>
</evidence>
<dbReference type="EMBL" id="CP093217">
    <property type="protein sequence ID" value="UQW81713.1"/>
    <property type="molecule type" value="Genomic_DNA"/>
</dbReference>
<comment type="pathway">
    <text evidence="1 7">Cofactor biosynthesis; (R)-pantothenate biosynthesis; (R)-pantoate from 3-methyl-2-oxobutanoate: step 1/2.</text>
</comment>
<dbReference type="Proteomes" id="UP000223828">
    <property type="component" value="Unassembled WGS sequence"/>
</dbReference>
<dbReference type="EMBL" id="MRZN01000006">
    <property type="protein sequence ID" value="PHK50027.1"/>
    <property type="molecule type" value="Genomic_DNA"/>
</dbReference>
<evidence type="ECO:0000256" key="5">
    <source>
        <dbReference type="ARBA" id="ARBA00022679"/>
    </source>
</evidence>
<reference evidence="11" key="3">
    <citation type="submission" date="2017-10" db="EMBL/GenBank/DDBJ databases">
        <authorList>
            <person name="Vrbovska V."/>
            <person name="Kovarovic V."/>
            <person name="Indrakova A."/>
        </authorList>
    </citation>
    <scope>NUCLEOTIDE SEQUENCE</scope>
    <source>
        <strain evidence="11">CCM 8730</strain>
    </source>
</reference>
<dbReference type="NCBIfam" id="TIGR00222">
    <property type="entry name" value="panB"/>
    <property type="match status" value="1"/>
</dbReference>
<dbReference type="PANTHER" id="PTHR20881:SF0">
    <property type="entry name" value="3-METHYL-2-OXOBUTANOATE HYDROXYMETHYLTRANSFERASE"/>
    <property type="match status" value="1"/>
</dbReference>
<reference evidence="12" key="4">
    <citation type="submission" date="2022-03" db="EMBL/GenBank/DDBJ databases">
        <title>Complete Genome Sequence of Staphylococcus edaphicus strain CCM 8731.</title>
        <authorList>
            <person name="Rimmer C.O."/>
            <person name="Thomas J.C."/>
        </authorList>
    </citation>
    <scope>NUCLEOTIDE SEQUENCE</scope>
    <source>
        <strain evidence="12">CCM 8731</strain>
    </source>
</reference>
<evidence type="ECO:0000313" key="14">
    <source>
        <dbReference type="Proteomes" id="UP001056588"/>
    </source>
</evidence>
<dbReference type="RefSeq" id="WP_099090036.1">
    <property type="nucleotide sequence ID" value="NZ_CP093217.1"/>
</dbReference>
<evidence type="ECO:0000256" key="7">
    <source>
        <dbReference type="HAMAP-Rule" id="MF_00156"/>
    </source>
</evidence>
<feature type="binding site" evidence="7 9">
    <location>
        <position position="82"/>
    </location>
    <ligand>
        <name>3-methyl-2-oxobutanoate</name>
        <dbReference type="ChEBI" id="CHEBI:11851"/>
    </ligand>
</feature>
<dbReference type="OrthoDB" id="9781789at2"/>
<evidence type="ECO:0000256" key="9">
    <source>
        <dbReference type="PIRSR" id="PIRSR000388-2"/>
    </source>
</evidence>
<dbReference type="InterPro" id="IPR015813">
    <property type="entry name" value="Pyrv/PenolPyrv_kinase-like_dom"/>
</dbReference>
<dbReference type="GO" id="GO:0015940">
    <property type="term" value="P:pantothenate biosynthetic process"/>
    <property type="evidence" value="ECO:0007669"/>
    <property type="project" value="UniProtKB-UniRule"/>
</dbReference>
<dbReference type="GO" id="GO:0000287">
    <property type="term" value="F:magnesium ion binding"/>
    <property type="evidence" value="ECO:0007669"/>
    <property type="project" value="TreeGrafter"/>
</dbReference>
<evidence type="ECO:0000313" key="13">
    <source>
        <dbReference type="Proteomes" id="UP000223828"/>
    </source>
</evidence>
<reference evidence="13" key="2">
    <citation type="submission" date="2017-10" db="EMBL/GenBank/DDBJ databases">
        <title>Staphylococcus edaphicus sp. nov., isolated in Antarctica, harbouring mecC gene and genomic islands essential in adaptation to extreme environment.</title>
        <authorList>
            <person name="Pantucek R."/>
            <person name="Sedlacek I."/>
            <person name="Indrakova A."/>
            <person name="Vrbovska V."/>
            <person name="Maslanova I."/>
            <person name="Kovarovic V."/>
            <person name="Svec P."/>
            <person name="Kralova S."/>
            <person name="Kristofova L."/>
            <person name="Keklakova J."/>
            <person name="Petras P."/>
            <person name="Doskar J."/>
        </authorList>
    </citation>
    <scope>NUCLEOTIDE SEQUENCE [LARGE SCALE GENOMIC DNA]</scope>
    <source>
        <strain evidence="13">CCM 5085</strain>
    </source>
</reference>
<dbReference type="FunFam" id="3.20.20.60:FF:000003">
    <property type="entry name" value="3-methyl-2-oxobutanoate hydroxymethyltransferase"/>
    <property type="match status" value="1"/>
</dbReference>
<dbReference type="AlphaFoldDB" id="A0A2C6WRD8"/>
<dbReference type="EC" id="2.1.2.11" evidence="7"/>
<evidence type="ECO:0000313" key="11">
    <source>
        <dbReference type="EMBL" id="PHK50027.1"/>
    </source>
</evidence>
<accession>A0A2C6WRD8</accession>
<protein>
    <recommendedName>
        <fullName evidence="7">3-methyl-2-oxobutanoate hydroxymethyltransferase</fullName>
        <ecNumber evidence="7">2.1.2.11</ecNumber>
    </recommendedName>
    <alternativeName>
        <fullName evidence="7">Ketopantoate hydroxymethyltransferase</fullName>
        <shortName evidence="7">KPHMT</shortName>
    </alternativeName>
</protein>
<comment type="subcellular location">
    <subcellularLocation>
        <location evidence="7">Cytoplasm</location>
    </subcellularLocation>
</comment>
<feature type="binding site" evidence="7 9">
    <location>
        <position position="112"/>
    </location>
    <ligand>
        <name>3-methyl-2-oxobutanoate</name>
        <dbReference type="ChEBI" id="CHEBI:11851"/>
    </ligand>
</feature>
<dbReference type="HAMAP" id="MF_00156">
    <property type="entry name" value="PanB"/>
    <property type="match status" value="1"/>
</dbReference>
<evidence type="ECO:0000256" key="3">
    <source>
        <dbReference type="ARBA" id="ARBA00011424"/>
    </source>
</evidence>
<dbReference type="Pfam" id="PF02548">
    <property type="entry name" value="Pantoate_transf"/>
    <property type="match status" value="1"/>
</dbReference>
<comment type="catalytic activity">
    <reaction evidence="7">
        <text>(6R)-5,10-methylene-5,6,7,8-tetrahydrofolate + 3-methyl-2-oxobutanoate + H2O = 2-dehydropantoate + (6S)-5,6,7,8-tetrahydrofolate</text>
        <dbReference type="Rhea" id="RHEA:11824"/>
        <dbReference type="ChEBI" id="CHEBI:11561"/>
        <dbReference type="ChEBI" id="CHEBI:11851"/>
        <dbReference type="ChEBI" id="CHEBI:15377"/>
        <dbReference type="ChEBI" id="CHEBI:15636"/>
        <dbReference type="ChEBI" id="CHEBI:57453"/>
        <dbReference type="EC" id="2.1.2.11"/>
    </reaction>
</comment>
<comment type="subunit">
    <text evidence="3 7">Homodecamer; pentamer of dimers.</text>
</comment>
<feature type="binding site" evidence="7 10">
    <location>
        <position position="82"/>
    </location>
    <ligand>
        <name>Mg(2+)</name>
        <dbReference type="ChEBI" id="CHEBI:18420"/>
    </ligand>
</feature>
<name>A0A2C6WRD8_9STAP</name>
<proteinExistence type="inferred from homology"/>
<dbReference type="CDD" id="cd06557">
    <property type="entry name" value="KPHMT-like"/>
    <property type="match status" value="1"/>
</dbReference>
<gene>
    <name evidence="7 11" type="primary">panB</name>
    <name evidence="11" type="ORF">BTJ66_05840</name>
    <name evidence="12" type="ORF">MNY58_00955</name>
</gene>
<dbReference type="Gene3D" id="3.20.20.60">
    <property type="entry name" value="Phosphoenolpyruvate-binding domains"/>
    <property type="match status" value="1"/>
</dbReference>
<comment type="function">
    <text evidence="6 7">Catalyzes the reversible reaction in which hydroxymethyl group from 5,10-methylenetetrahydrofolate is transferred onto alpha-ketoisovalerate to form ketopantoate.</text>
</comment>
<keyword evidence="7 10" id="KW-0479">Metal-binding</keyword>
<dbReference type="InterPro" id="IPR003700">
    <property type="entry name" value="Pantoate_hydroxy_MeTrfase"/>
</dbReference>
<dbReference type="GO" id="GO:0005737">
    <property type="term" value="C:cytoplasm"/>
    <property type="evidence" value="ECO:0007669"/>
    <property type="project" value="UniProtKB-SubCell"/>
</dbReference>
<dbReference type="UniPathway" id="UPA00028">
    <property type="reaction ID" value="UER00003"/>
</dbReference>
<sequence length="270" mass="29166">MKTLSQLSALKDNKEKISMVTAYDYPSAKQVEAADIDIILVGDSLGMTVLGYDSTVQVTVADMIHHAKAVRRGAPKTYVVVDVPFGAVGVNDQYDLEIAVKLYKETDANAIKAEGAHLTQYIKNCANLGIPVVSHLGLTPQSVGIMGYKMQAGNKEAALQLIEDAYAVQQAGAVMLVLEAVPSDLASEISDRLDIPVIGIGAGKGIDGQVLVYHDLLNYGVEHKAKFVKQFGDFSVGIDALKQYNNEVKAHQFPSDAHTYKKQIMNEVSE</sequence>
<keyword evidence="7" id="KW-0963">Cytoplasm</keyword>
<feature type="active site" description="Proton acceptor" evidence="7 8">
    <location>
        <position position="179"/>
    </location>
</feature>
<evidence type="ECO:0000256" key="1">
    <source>
        <dbReference type="ARBA" id="ARBA00005033"/>
    </source>
</evidence>
<organism evidence="11 13">
    <name type="scientific">Staphylococcus edaphicus</name>
    <dbReference type="NCBI Taxonomy" id="1955013"/>
    <lineage>
        <taxon>Bacteria</taxon>
        <taxon>Bacillati</taxon>
        <taxon>Bacillota</taxon>
        <taxon>Bacilli</taxon>
        <taxon>Bacillales</taxon>
        <taxon>Staphylococcaceae</taxon>
        <taxon>Staphylococcus</taxon>
    </lineage>
</organism>
<feature type="binding site" evidence="7 10">
    <location>
        <position position="114"/>
    </location>
    <ligand>
        <name>Mg(2+)</name>
        <dbReference type="ChEBI" id="CHEBI:18420"/>
    </ligand>
</feature>
<feature type="binding site" evidence="7 9">
    <location>
        <begin position="43"/>
        <end position="44"/>
    </location>
    <ligand>
        <name>3-methyl-2-oxobutanoate</name>
        <dbReference type="ChEBI" id="CHEBI:11851"/>
    </ligand>
</feature>